<evidence type="ECO:0000259" key="2">
    <source>
        <dbReference type="Pfam" id="PF18818"/>
    </source>
</evidence>
<dbReference type="InterPro" id="IPR013610">
    <property type="entry name" value="ArdC_N"/>
</dbReference>
<proteinExistence type="predicted"/>
<evidence type="ECO:0000313" key="4">
    <source>
        <dbReference type="Proteomes" id="UP000403266"/>
    </source>
</evidence>
<feature type="domain" description="N-terminal" evidence="1">
    <location>
        <begin position="4"/>
        <end position="121"/>
    </location>
</feature>
<dbReference type="GO" id="GO:0003697">
    <property type="term" value="F:single-stranded DNA binding"/>
    <property type="evidence" value="ECO:0007669"/>
    <property type="project" value="InterPro"/>
</dbReference>
<keyword evidence="4" id="KW-1185">Reference proteome</keyword>
<dbReference type="RefSeq" id="WP_152714208.1">
    <property type="nucleotide sequence ID" value="NZ_VOSJ01000116.1"/>
</dbReference>
<gene>
    <name evidence="3" type="ORF">FS320_22710</name>
</gene>
<feature type="domain" description="Polyvalent protein metallopeptidase" evidence="2">
    <location>
        <begin position="150"/>
        <end position="271"/>
    </location>
</feature>
<organism evidence="3 4">
    <name type="scientific">Microvirga tunisiensis</name>
    <dbReference type="NCBI Taxonomy" id="2108360"/>
    <lineage>
        <taxon>Bacteria</taxon>
        <taxon>Pseudomonadati</taxon>
        <taxon>Pseudomonadota</taxon>
        <taxon>Alphaproteobacteria</taxon>
        <taxon>Hyphomicrobiales</taxon>
        <taxon>Methylobacteriaceae</taxon>
        <taxon>Microvirga</taxon>
    </lineage>
</organism>
<dbReference type="PIRSF" id="PIRSF037112">
    <property type="entry name" value="Antirestriction_ArdC"/>
    <property type="match status" value="1"/>
</dbReference>
<protein>
    <submittedName>
        <fullName evidence="3">DUF1738 domain-containing protein</fullName>
    </submittedName>
</protein>
<comment type="caution">
    <text evidence="3">The sequence shown here is derived from an EMBL/GenBank/DDBJ whole genome shotgun (WGS) entry which is preliminary data.</text>
</comment>
<dbReference type="EMBL" id="VOSK01000113">
    <property type="protein sequence ID" value="MPR27900.1"/>
    <property type="molecule type" value="Genomic_DNA"/>
</dbReference>
<dbReference type="OrthoDB" id="9792687at2"/>
<dbReference type="Pfam" id="PF18818">
    <property type="entry name" value="MPTase-PolyVal"/>
    <property type="match status" value="1"/>
</dbReference>
<name>A0A5N7MMN1_9HYPH</name>
<dbReference type="AlphaFoldDB" id="A0A5N7MMN1"/>
<accession>A0A5N7MMN1</accession>
<evidence type="ECO:0000313" key="3">
    <source>
        <dbReference type="EMBL" id="MPR27900.1"/>
    </source>
</evidence>
<dbReference type="Pfam" id="PF08401">
    <property type="entry name" value="ArdcN"/>
    <property type="match status" value="1"/>
</dbReference>
<dbReference type="InterPro" id="IPR017113">
    <property type="entry name" value="Antirestriction_ArdC"/>
</dbReference>
<evidence type="ECO:0000259" key="1">
    <source>
        <dbReference type="Pfam" id="PF08401"/>
    </source>
</evidence>
<reference evidence="3 4" key="1">
    <citation type="journal article" date="2019" name="Syst. Appl. Microbiol.">
        <title>Microvirga tunisiensis sp. nov., a root nodule symbiotic bacterium isolated from Lupinus micranthus and L. luteus grown in Northern Tunisia.</title>
        <authorList>
            <person name="Msaddak A."/>
            <person name="Rejili M."/>
            <person name="Duran D."/>
            <person name="Mars M."/>
            <person name="Palacios J.M."/>
            <person name="Ruiz-Argueso T."/>
            <person name="Rey L."/>
            <person name="Imperial J."/>
        </authorList>
    </citation>
    <scope>NUCLEOTIDE SEQUENCE [LARGE SCALE GENOMIC DNA]</scope>
    <source>
        <strain evidence="3 4">Lmie10</strain>
    </source>
</reference>
<dbReference type="Proteomes" id="UP000403266">
    <property type="component" value="Unassembled WGS sequence"/>
</dbReference>
<dbReference type="InterPro" id="IPR041459">
    <property type="entry name" value="MPTase-PolyVal"/>
</dbReference>
<sequence>MNRNLYRDVTDRILGEMEKGALPWVKPWSGYTGSQMPHNAATGRAYSGCNVVLLWIAQAAGNFASPRFMTFKQAQDLGGNVRKGEKGHKIVYVNAFEKEEASDSGETETRRIPFLREFTVFNLDQIENLPETITSSQTPAQNIEQRIDVAEDFVKATRADVRHGEGQAYYRPSADFVMMPNFEAFKSADHYYATLFHELGHWTGHESRLARDLRNRFGSEAYAAEELVAELTSAFLCAEFGFDGDIRHAGYIENWIALLRKDERAFFTAASAAQKAADHLRSLALADLTPQAA</sequence>